<dbReference type="EMBL" id="MZXW01000016">
    <property type="protein sequence ID" value="RXT49116.1"/>
    <property type="molecule type" value="Genomic_DNA"/>
</dbReference>
<dbReference type="RefSeq" id="WP_129271223.1">
    <property type="nucleotide sequence ID" value="NZ_MZXW01000016.1"/>
</dbReference>
<dbReference type="InterPro" id="IPR050811">
    <property type="entry name" value="Phosphate_ABC_transporter"/>
</dbReference>
<accession>A0A4Q1VE72</accession>
<dbReference type="OrthoDB" id="9790048at2"/>
<keyword evidence="1 2" id="KW-0732">Signal</keyword>
<gene>
    <name evidence="4" type="ORF">B5V03_14745</name>
</gene>
<evidence type="ECO:0000259" key="3">
    <source>
        <dbReference type="Pfam" id="PF12849"/>
    </source>
</evidence>
<evidence type="ECO:0000313" key="5">
    <source>
        <dbReference type="Proteomes" id="UP000290819"/>
    </source>
</evidence>
<proteinExistence type="predicted"/>
<organism evidence="4 5">
    <name type="scientific">Bradyrhizobium betae</name>
    <dbReference type="NCBI Taxonomy" id="244734"/>
    <lineage>
        <taxon>Bacteria</taxon>
        <taxon>Pseudomonadati</taxon>
        <taxon>Pseudomonadota</taxon>
        <taxon>Alphaproteobacteria</taxon>
        <taxon>Hyphomicrobiales</taxon>
        <taxon>Nitrobacteraceae</taxon>
        <taxon>Bradyrhizobium</taxon>
    </lineage>
</organism>
<dbReference type="Proteomes" id="UP000290819">
    <property type="component" value="Unassembled WGS sequence"/>
</dbReference>
<name>A0A4Q1VE72_9BRAD</name>
<feature type="chain" id="PRO_5020665268" evidence="2">
    <location>
        <begin position="24"/>
        <end position="267"/>
    </location>
</feature>
<comment type="caution">
    <text evidence="4">The sequence shown here is derived from an EMBL/GenBank/DDBJ whole genome shotgun (WGS) entry which is preliminary data.</text>
</comment>
<dbReference type="PANTHER" id="PTHR30570:SF1">
    <property type="entry name" value="PHOSPHATE-BINDING PROTEIN PSTS"/>
    <property type="match status" value="1"/>
</dbReference>
<feature type="domain" description="PBP" evidence="3">
    <location>
        <begin position="20"/>
        <end position="198"/>
    </location>
</feature>
<dbReference type="InterPro" id="IPR024370">
    <property type="entry name" value="PBP_domain"/>
</dbReference>
<evidence type="ECO:0000313" key="4">
    <source>
        <dbReference type="EMBL" id="RXT49116.1"/>
    </source>
</evidence>
<protein>
    <submittedName>
        <fullName evidence="4">Phosphate ABC transporter substrate-binding protein</fullName>
    </submittedName>
</protein>
<dbReference type="AlphaFoldDB" id="A0A4Q1VE72"/>
<reference evidence="4 5" key="1">
    <citation type="submission" date="2017-03" db="EMBL/GenBank/DDBJ databases">
        <authorList>
            <person name="Safronova V.I."/>
            <person name="Sazanova A.L."/>
            <person name="Chirak E.R."/>
        </authorList>
    </citation>
    <scope>NUCLEOTIDE SEQUENCE [LARGE SCALE GENOMIC DNA]</scope>
    <source>
        <strain evidence="4 5">Opo-243</strain>
    </source>
</reference>
<feature type="signal peptide" evidence="2">
    <location>
        <begin position="1"/>
        <end position="23"/>
    </location>
</feature>
<sequence length="267" mass="28094">MAFSRIAAAILGLCLAGVNAAGAETRRLDIVGTGDGIDVLRVIAASFMQQEGSPQIEIPPSIGSGGGIAAVGSGKAILGRVARRLTDAEAASGIVYKAIARLPSAFIVHPGCGVSAVTSDQLVGIYSGRLANWKELGGSDMRIRVVRREDQDSTLTVLRASMPGWRDLEITEKSKTATTTQEAIETVRDVQGAIGFGPFSRPLEQGFTVLRVDGHYPTDADYPSSVVLALIYLKTLQDPDALAFLRFADTQKAADVITSLGSLPVKP</sequence>
<dbReference type="Pfam" id="PF12849">
    <property type="entry name" value="PBP_like_2"/>
    <property type="match status" value="1"/>
</dbReference>
<dbReference type="SUPFAM" id="SSF53850">
    <property type="entry name" value="Periplasmic binding protein-like II"/>
    <property type="match status" value="1"/>
</dbReference>
<evidence type="ECO:0000256" key="2">
    <source>
        <dbReference type="SAM" id="SignalP"/>
    </source>
</evidence>
<dbReference type="PANTHER" id="PTHR30570">
    <property type="entry name" value="PERIPLASMIC PHOSPHATE BINDING COMPONENT OF PHOSPHATE ABC TRANSPORTER"/>
    <property type="match status" value="1"/>
</dbReference>
<keyword evidence="5" id="KW-1185">Reference proteome</keyword>
<dbReference type="Gene3D" id="3.40.190.10">
    <property type="entry name" value="Periplasmic binding protein-like II"/>
    <property type="match status" value="2"/>
</dbReference>
<evidence type="ECO:0000256" key="1">
    <source>
        <dbReference type="ARBA" id="ARBA00022729"/>
    </source>
</evidence>